<dbReference type="InterPro" id="IPR008922">
    <property type="entry name" value="Di-copper_centre_dom_sf"/>
</dbReference>
<dbReference type="Gene3D" id="1.10.1280.10">
    <property type="entry name" value="Di-copper center containing domain from catechol oxidase"/>
    <property type="match status" value="1"/>
</dbReference>
<keyword evidence="1" id="KW-0479">Metal-binding</keyword>
<proteinExistence type="predicted"/>
<evidence type="ECO:0000313" key="4">
    <source>
        <dbReference type="Proteomes" id="UP001243330"/>
    </source>
</evidence>
<dbReference type="EMBL" id="JAQOWY010000015">
    <property type="protein sequence ID" value="KAK1855909.1"/>
    <property type="molecule type" value="Genomic_DNA"/>
</dbReference>
<gene>
    <name evidence="3" type="ORF">CCHR01_01459</name>
</gene>
<protein>
    <submittedName>
        <fullName evidence="3">Tyrosinase central domain containing protein</fullName>
    </submittedName>
</protein>
<dbReference type="PANTHER" id="PTHR11474">
    <property type="entry name" value="TYROSINASE FAMILY MEMBER"/>
    <property type="match status" value="1"/>
</dbReference>
<comment type="caution">
    <text evidence="3">The sequence shown here is derived from an EMBL/GenBank/DDBJ whole genome shotgun (WGS) entry which is preliminary data.</text>
</comment>
<dbReference type="GO" id="GO:0046872">
    <property type="term" value="F:metal ion binding"/>
    <property type="evidence" value="ECO:0007669"/>
    <property type="project" value="UniProtKB-KW"/>
</dbReference>
<evidence type="ECO:0000256" key="1">
    <source>
        <dbReference type="ARBA" id="ARBA00022723"/>
    </source>
</evidence>
<evidence type="ECO:0000313" key="3">
    <source>
        <dbReference type="EMBL" id="KAK1855909.1"/>
    </source>
</evidence>
<dbReference type="InterPro" id="IPR050316">
    <property type="entry name" value="Tyrosinase/Hemocyanin"/>
</dbReference>
<keyword evidence="4" id="KW-1185">Reference proteome</keyword>
<dbReference type="GO" id="GO:0016491">
    <property type="term" value="F:oxidoreductase activity"/>
    <property type="evidence" value="ECO:0007669"/>
    <property type="project" value="InterPro"/>
</dbReference>
<accession>A0AAD9AZ26</accession>
<sequence length="314" mass="35615">MSFLAAFTLGRHLGYKPPPDWKADSSASSAEIRCSDPYFRNEWRMLSKQEKLDYIKAARCLTNTPSVIRQNGTIHDDFAFVHNMHAHSTHGKAAFFSWHRRFISVYEQYLQEKCSYHGSLPYWDWTLDWENLAESPIFSATIGFGGNGNESAPSSVGEGHCVTEGPFADLQPLFYGPHVRPHCLSRSFTDFPGRNASPAVVQTILEEKDYESFFLGVENGPHNVAPNGIRGDFYSFTAPYDPIFYLHHAQLDRLWFIWQQKDQKRMAEYSGRADSDEGASLNDLLSMGGLEHDVRVSQVMDTQSGGLCYRYALT</sequence>
<dbReference type="PRINTS" id="PR00092">
    <property type="entry name" value="TYROSINASE"/>
</dbReference>
<reference evidence="3" key="1">
    <citation type="submission" date="2023-01" db="EMBL/GenBank/DDBJ databases">
        <title>Colletotrichum chrysophilum M932 genome sequence.</title>
        <authorList>
            <person name="Baroncelli R."/>
        </authorList>
    </citation>
    <scope>NUCLEOTIDE SEQUENCE</scope>
    <source>
        <strain evidence="3">M932</strain>
    </source>
</reference>
<dbReference type="Proteomes" id="UP001243330">
    <property type="component" value="Unassembled WGS sequence"/>
</dbReference>
<dbReference type="InterPro" id="IPR002227">
    <property type="entry name" value="Tyrosinase_Cu-bd"/>
</dbReference>
<evidence type="ECO:0000259" key="2">
    <source>
        <dbReference type="PROSITE" id="PS00498"/>
    </source>
</evidence>
<organism evidence="3 4">
    <name type="scientific">Colletotrichum chrysophilum</name>
    <dbReference type="NCBI Taxonomy" id="1836956"/>
    <lineage>
        <taxon>Eukaryota</taxon>
        <taxon>Fungi</taxon>
        <taxon>Dikarya</taxon>
        <taxon>Ascomycota</taxon>
        <taxon>Pezizomycotina</taxon>
        <taxon>Sordariomycetes</taxon>
        <taxon>Hypocreomycetidae</taxon>
        <taxon>Glomerellales</taxon>
        <taxon>Glomerellaceae</taxon>
        <taxon>Colletotrichum</taxon>
        <taxon>Colletotrichum gloeosporioides species complex</taxon>
    </lineage>
</organism>
<dbReference type="PROSITE" id="PS00498">
    <property type="entry name" value="TYROSINASE_2"/>
    <property type="match status" value="1"/>
</dbReference>
<dbReference type="Pfam" id="PF00264">
    <property type="entry name" value="Tyrosinase"/>
    <property type="match status" value="1"/>
</dbReference>
<dbReference type="SUPFAM" id="SSF48056">
    <property type="entry name" value="Di-copper centre-containing domain"/>
    <property type="match status" value="1"/>
</dbReference>
<name>A0AAD9AZ26_9PEZI</name>
<dbReference type="PANTHER" id="PTHR11474:SF127">
    <property type="entry name" value="TYROSINASE COPPER-BINDING DOMAIN-CONTAINING PROTEIN"/>
    <property type="match status" value="1"/>
</dbReference>
<feature type="domain" description="Tyrosinase copper-binding" evidence="2">
    <location>
        <begin position="241"/>
        <end position="252"/>
    </location>
</feature>
<dbReference type="AlphaFoldDB" id="A0AAD9AZ26"/>